<dbReference type="EMBL" id="CP054257">
    <property type="protein sequence ID" value="QTQ12166.1"/>
    <property type="molecule type" value="Genomic_DNA"/>
</dbReference>
<evidence type="ECO:0000259" key="5">
    <source>
        <dbReference type="Pfam" id="PF02120"/>
    </source>
</evidence>
<evidence type="ECO:0000256" key="3">
    <source>
        <dbReference type="ARBA" id="ARBA00022795"/>
    </source>
</evidence>
<accession>A0A975ICN0</accession>
<dbReference type="Pfam" id="PF02120">
    <property type="entry name" value="Flg_hook"/>
    <property type="match status" value="1"/>
</dbReference>
<organism evidence="6 7">
    <name type="scientific">Treponema parvum</name>
    <dbReference type="NCBI Taxonomy" id="138851"/>
    <lineage>
        <taxon>Bacteria</taxon>
        <taxon>Pseudomonadati</taxon>
        <taxon>Spirochaetota</taxon>
        <taxon>Spirochaetia</taxon>
        <taxon>Spirochaetales</taxon>
        <taxon>Treponemataceae</taxon>
        <taxon>Treponema</taxon>
    </lineage>
</organism>
<keyword evidence="3" id="KW-1005">Bacterial flagellum biogenesis</keyword>
<comment type="similarity">
    <text evidence="2">Belongs to the FliK family.</text>
</comment>
<evidence type="ECO:0000256" key="4">
    <source>
        <dbReference type="SAM" id="MobiDB-lite"/>
    </source>
</evidence>
<feature type="domain" description="Flagellar hook-length control protein-like C-terminal" evidence="5">
    <location>
        <begin position="442"/>
        <end position="517"/>
    </location>
</feature>
<dbReference type="PRINTS" id="PR01007">
    <property type="entry name" value="FLGHOOKFLIK"/>
</dbReference>
<dbReference type="Proteomes" id="UP000671995">
    <property type="component" value="Chromosome"/>
</dbReference>
<dbReference type="InterPro" id="IPR021136">
    <property type="entry name" value="Flagellar_hook_control-like_C"/>
</dbReference>
<proteinExistence type="inferred from homology"/>
<reference evidence="6" key="1">
    <citation type="submission" date="2020-05" db="EMBL/GenBank/DDBJ databases">
        <authorList>
            <person name="Zeng H."/>
            <person name="Chan Y.K."/>
            <person name="Watt R.M."/>
        </authorList>
    </citation>
    <scope>NUCLEOTIDE SEQUENCE</scope>
    <source>
        <strain evidence="6">ATCC 700773</strain>
    </source>
</reference>
<feature type="region of interest" description="Disordered" evidence="4">
    <location>
        <begin position="246"/>
        <end position="274"/>
    </location>
</feature>
<dbReference type="RefSeq" id="WP_210116879.1">
    <property type="nucleotide sequence ID" value="NZ_CP054257.1"/>
</dbReference>
<dbReference type="InterPro" id="IPR001635">
    <property type="entry name" value="Flag_hook_Flik"/>
</dbReference>
<keyword evidence="6" id="KW-0969">Cilium</keyword>
<sequence>MQTVNVSFDNQNLQNPFAKQSHAPSHSPSSFLNLLKAETSGSSFVGSSSQGGFSGSLLNQKESAQGMIKSAGAVFLAGMSNSAISSDPAGRGGFSGSQMEFVSGRTLTGGVSAAGSAAENSIGVKNAAENSIGVKNAAAEDGGNSAGGSSVSRSSNISSDAKAEKAAAAEREDAAGKDTEMQKATDKAEISERTALKKGGAAGEEAGAVEDSGAADAGRTKEGAVYSRLKGSKSVELAAEDASAKIPFQTEDADEMSLAEGAAPKKTGTSGKKIGEKDSFGLGKKSKEISDNESALIGIGLDAVKASGAALKNASKARLAGKDASDDVTDVKGNSRKKTIVLGDKLAFEVTDLRSLAETQDVSEGRSASDKNSFAAAFKTQTRFDGSNMQFTFDLNQNQINPNMLTDRSSPAGSVNSNFQSMLSNLIQDKAAEFARAGSIVLKDNNFGNISMVLHPESLGNVKINLELADKIITGHITVNSREAMAAFEGNIQALKNAFMQSGFESASFDLSMANHNAGGNSGGGQGGQKHMQDISDKIYGDYAEVSSAAPEVQREYGIDYSVNIVA</sequence>
<dbReference type="InterPro" id="IPR038610">
    <property type="entry name" value="FliK-like_C_sf"/>
</dbReference>
<feature type="compositionally biased region" description="Low complexity" evidence="4">
    <location>
        <begin position="203"/>
        <end position="217"/>
    </location>
</feature>
<feature type="compositionally biased region" description="Low complexity" evidence="4">
    <location>
        <begin position="147"/>
        <end position="160"/>
    </location>
</feature>
<comment type="function">
    <text evidence="1">Controls the length of the flagellar hook.</text>
</comment>
<dbReference type="Gene3D" id="3.30.750.140">
    <property type="match status" value="1"/>
</dbReference>
<evidence type="ECO:0000256" key="1">
    <source>
        <dbReference type="ARBA" id="ARBA00003944"/>
    </source>
</evidence>
<evidence type="ECO:0000313" key="6">
    <source>
        <dbReference type="EMBL" id="QTQ12166.1"/>
    </source>
</evidence>
<name>A0A975ICN0_9SPIR</name>
<dbReference type="CDD" id="cd17470">
    <property type="entry name" value="T3SS_Flik_C"/>
    <property type="match status" value="1"/>
</dbReference>
<reference evidence="6" key="2">
    <citation type="journal article" date="2021" name="Microbiol. Resour. Announc.">
        <title>Complete Genome Sequences of Three Human Oral Treponema parvum Isolates.</title>
        <authorList>
            <person name="Zeng H."/>
            <person name="Watt R.M."/>
        </authorList>
    </citation>
    <scope>NUCLEOTIDE SEQUENCE</scope>
    <source>
        <strain evidence="6">ATCC 700773</strain>
    </source>
</reference>
<dbReference type="AlphaFoldDB" id="A0A975ICN0"/>
<keyword evidence="6" id="KW-0966">Cell projection</keyword>
<keyword evidence="6" id="KW-0282">Flagellum</keyword>
<feature type="compositionally biased region" description="Basic and acidic residues" evidence="4">
    <location>
        <begin position="161"/>
        <end position="195"/>
    </location>
</feature>
<feature type="region of interest" description="Disordered" evidence="4">
    <location>
        <begin position="138"/>
        <end position="230"/>
    </location>
</feature>
<evidence type="ECO:0000313" key="7">
    <source>
        <dbReference type="Proteomes" id="UP000671995"/>
    </source>
</evidence>
<evidence type="ECO:0000256" key="2">
    <source>
        <dbReference type="ARBA" id="ARBA00009149"/>
    </source>
</evidence>
<dbReference type="GO" id="GO:0009424">
    <property type="term" value="C:bacterial-type flagellum hook"/>
    <property type="evidence" value="ECO:0007669"/>
    <property type="project" value="InterPro"/>
</dbReference>
<protein>
    <submittedName>
        <fullName evidence="6">Flagellar hook-length control protein FliK</fullName>
    </submittedName>
</protein>
<gene>
    <name evidence="6" type="ORF">HRI96_08140</name>
</gene>
<dbReference type="GO" id="GO:0044780">
    <property type="term" value="P:bacterial-type flagellum assembly"/>
    <property type="evidence" value="ECO:0007669"/>
    <property type="project" value="InterPro"/>
</dbReference>